<protein>
    <recommendedName>
        <fullName evidence="6">Late embryogenesis abundant protein LEA-2 subgroup domain-containing protein</fullName>
    </recommendedName>
</protein>
<keyword evidence="3 5" id="KW-1133">Transmembrane helix</keyword>
<dbReference type="InterPro" id="IPR004864">
    <property type="entry name" value="LEA_2"/>
</dbReference>
<dbReference type="KEGG" id="atr:18424552"/>
<dbReference type="HOGENOM" id="CLU_051752_1_1_1"/>
<evidence type="ECO:0000256" key="5">
    <source>
        <dbReference type="SAM" id="Phobius"/>
    </source>
</evidence>
<dbReference type="Proteomes" id="UP000017836">
    <property type="component" value="Unassembled WGS sequence"/>
</dbReference>
<reference evidence="8" key="1">
    <citation type="journal article" date="2013" name="Science">
        <title>The Amborella genome and the evolution of flowering plants.</title>
        <authorList>
            <consortium name="Amborella Genome Project"/>
        </authorList>
    </citation>
    <scope>NUCLEOTIDE SEQUENCE [LARGE SCALE GENOMIC DNA]</scope>
</reference>
<dbReference type="PANTHER" id="PTHR31415">
    <property type="entry name" value="OS05G0367900 PROTEIN"/>
    <property type="match status" value="1"/>
</dbReference>
<dbReference type="OrthoDB" id="1920039at2759"/>
<accession>W1NLB0</accession>
<keyword evidence="4 5" id="KW-0472">Membrane</keyword>
<keyword evidence="8" id="KW-1185">Reference proteome</keyword>
<evidence type="ECO:0000256" key="4">
    <source>
        <dbReference type="ARBA" id="ARBA00023136"/>
    </source>
</evidence>
<dbReference type="GO" id="GO:0009506">
    <property type="term" value="C:plasmodesma"/>
    <property type="evidence" value="ECO:0000318"/>
    <property type="project" value="GO_Central"/>
</dbReference>
<proteinExistence type="predicted"/>
<dbReference type="EMBL" id="KI397142">
    <property type="protein sequence ID" value="ERM96617.1"/>
    <property type="molecule type" value="Genomic_DNA"/>
</dbReference>
<evidence type="ECO:0000256" key="1">
    <source>
        <dbReference type="ARBA" id="ARBA00004167"/>
    </source>
</evidence>
<dbReference type="GO" id="GO:0005886">
    <property type="term" value="C:plasma membrane"/>
    <property type="evidence" value="ECO:0000318"/>
    <property type="project" value="GO_Central"/>
</dbReference>
<evidence type="ECO:0000256" key="3">
    <source>
        <dbReference type="ARBA" id="ARBA00022989"/>
    </source>
</evidence>
<evidence type="ECO:0000256" key="2">
    <source>
        <dbReference type="ARBA" id="ARBA00022692"/>
    </source>
</evidence>
<organism evidence="7 8">
    <name type="scientific">Amborella trichopoda</name>
    <dbReference type="NCBI Taxonomy" id="13333"/>
    <lineage>
        <taxon>Eukaryota</taxon>
        <taxon>Viridiplantae</taxon>
        <taxon>Streptophyta</taxon>
        <taxon>Embryophyta</taxon>
        <taxon>Tracheophyta</taxon>
        <taxon>Spermatophyta</taxon>
        <taxon>Magnoliopsida</taxon>
        <taxon>Amborellales</taxon>
        <taxon>Amborellaceae</taxon>
        <taxon>Amborella</taxon>
    </lineage>
</organism>
<dbReference type="GO" id="GO:0110126">
    <property type="term" value="P:phloem loading"/>
    <property type="evidence" value="ECO:0007669"/>
    <property type="project" value="EnsemblPlants"/>
</dbReference>
<dbReference type="PANTHER" id="PTHR31415:SF20">
    <property type="entry name" value="NDR1_HIN1-LIKE PROTEIN 26"/>
    <property type="match status" value="1"/>
</dbReference>
<dbReference type="OMA" id="RWKIGTW"/>
<dbReference type="GO" id="GO:0009511">
    <property type="term" value="C:plasmodesmatal endoplasmic reticulum"/>
    <property type="evidence" value="ECO:0007669"/>
    <property type="project" value="EnsemblPlants"/>
</dbReference>
<dbReference type="Gramene" id="ERM96617">
    <property type="protein sequence ID" value="ERM96617"/>
    <property type="gene ID" value="AMTR_s00001p00271680"/>
</dbReference>
<comment type="subcellular location">
    <subcellularLocation>
        <location evidence="1">Membrane</location>
        <topology evidence="1">Single-pass membrane protein</topology>
    </subcellularLocation>
</comment>
<evidence type="ECO:0000259" key="6">
    <source>
        <dbReference type="Pfam" id="PF03168"/>
    </source>
</evidence>
<dbReference type="GO" id="GO:0098542">
    <property type="term" value="P:defense response to other organism"/>
    <property type="evidence" value="ECO:0007669"/>
    <property type="project" value="InterPro"/>
</dbReference>
<dbReference type="InterPro" id="IPR044839">
    <property type="entry name" value="NDR1-like"/>
</dbReference>
<feature type="transmembrane region" description="Helical" evidence="5">
    <location>
        <begin position="20"/>
        <end position="42"/>
    </location>
</feature>
<evidence type="ECO:0000313" key="7">
    <source>
        <dbReference type="EMBL" id="ERM96617.1"/>
    </source>
</evidence>
<gene>
    <name evidence="7" type="ORF">AMTR_s00001p00271680</name>
</gene>
<feature type="domain" description="Late embryogenesis abundant protein LEA-2 subgroup" evidence="6">
    <location>
        <begin position="76"/>
        <end position="176"/>
    </location>
</feature>
<sequence length="204" mass="22676">MSVKKCENYRIHHEKPYKKLVVILSTLVLSFLSIIFIVWLILKPSKPRFSVQDISIYQLNISSPDLLTSTIQVTVVSKNPNQRVGVYYDNLKASASYKGQQITENAALPAFYQGHDDTNVLSSWLSGRSVPMAPALSYNLGMDKSSGKLLLSVKLDGRLRWKVGSWISGYYHLDIDCYSVLVFPSGSVSGPARVQQGGRCSTNV</sequence>
<evidence type="ECO:0000313" key="8">
    <source>
        <dbReference type="Proteomes" id="UP000017836"/>
    </source>
</evidence>
<name>W1NLB0_AMBTC</name>
<dbReference type="AlphaFoldDB" id="W1NLB0"/>
<keyword evidence="2 5" id="KW-0812">Transmembrane</keyword>
<dbReference type="eggNOG" id="ENOG502QTGM">
    <property type="taxonomic scope" value="Eukaryota"/>
</dbReference>
<dbReference type="Pfam" id="PF03168">
    <property type="entry name" value="LEA_2"/>
    <property type="match status" value="1"/>
</dbReference>